<reference evidence="1 2" key="1">
    <citation type="submission" date="2018-05" db="EMBL/GenBank/DDBJ databases">
        <authorList>
            <person name="Lanie J.A."/>
            <person name="Ng W.-L."/>
            <person name="Kazmierczak K.M."/>
            <person name="Andrzejewski T.M."/>
            <person name="Davidsen T.M."/>
            <person name="Wayne K.J."/>
            <person name="Tettelin H."/>
            <person name="Glass J.I."/>
            <person name="Rusch D."/>
            <person name="Podicherti R."/>
            <person name="Tsui H.-C.T."/>
            <person name="Winkler M.E."/>
        </authorList>
    </citation>
    <scope>NUCLEOTIDE SEQUENCE [LARGE SCALE GENOMIC DNA]</scope>
    <source>
        <strain evidence="1 2">BUT-10</strain>
    </source>
</reference>
<dbReference type="Gene3D" id="1.10.10.1400">
    <property type="entry name" value="Terminase, small subunit, N-terminal DNA-binding domain, HTH motif"/>
    <property type="match status" value="1"/>
</dbReference>
<dbReference type="EMBL" id="QFYS01000001">
    <property type="protein sequence ID" value="RAK68803.1"/>
    <property type="molecule type" value="Genomic_DNA"/>
</dbReference>
<comment type="caution">
    <text evidence="1">The sequence shown here is derived from an EMBL/GenBank/DDBJ whole genome shotgun (WGS) entry which is preliminary data.</text>
</comment>
<protein>
    <recommendedName>
        <fullName evidence="3">Terminase small subunit</fullName>
    </recommendedName>
</protein>
<dbReference type="Pfam" id="PF03592">
    <property type="entry name" value="Terminase_2"/>
    <property type="match status" value="1"/>
</dbReference>
<evidence type="ECO:0000313" key="2">
    <source>
        <dbReference type="Proteomes" id="UP000249524"/>
    </source>
</evidence>
<dbReference type="RefSeq" id="WP_111274295.1">
    <property type="nucleotide sequence ID" value="NZ_QFYS01000001.1"/>
</dbReference>
<dbReference type="InterPro" id="IPR005335">
    <property type="entry name" value="Terminase_ssu"/>
</dbReference>
<proteinExistence type="predicted"/>
<sequence>MPVLRNARHERFAQELAKGKSQSEAYEAAGYNPSRSAAARLAADVNICARLAEIQGRAAVRAEITVATITDRLLAIATKAEEKDEASMLQVARASLMDAAKLNGLIIDKADLTSSDGSLSPKPTIIEFVAPDASDD</sequence>
<dbReference type="AlphaFoldDB" id="A0A328BNY1"/>
<name>A0A328BNY1_9CAUL</name>
<keyword evidence="2" id="KW-1185">Reference proteome</keyword>
<dbReference type="InterPro" id="IPR038713">
    <property type="entry name" value="Terminase_Gp1_N_sf"/>
</dbReference>
<evidence type="ECO:0000313" key="1">
    <source>
        <dbReference type="EMBL" id="RAK68803.1"/>
    </source>
</evidence>
<dbReference type="Proteomes" id="UP000249524">
    <property type="component" value="Unassembled WGS sequence"/>
</dbReference>
<accession>A0A328BNY1</accession>
<organism evidence="1 2">
    <name type="scientific">Phenylobacterium kunshanense</name>
    <dbReference type="NCBI Taxonomy" id="1445034"/>
    <lineage>
        <taxon>Bacteria</taxon>
        <taxon>Pseudomonadati</taxon>
        <taxon>Pseudomonadota</taxon>
        <taxon>Alphaproteobacteria</taxon>
        <taxon>Caulobacterales</taxon>
        <taxon>Caulobacteraceae</taxon>
        <taxon>Phenylobacterium</taxon>
    </lineage>
</organism>
<evidence type="ECO:0008006" key="3">
    <source>
        <dbReference type="Google" id="ProtNLM"/>
    </source>
</evidence>
<dbReference type="GO" id="GO:0051276">
    <property type="term" value="P:chromosome organization"/>
    <property type="evidence" value="ECO:0007669"/>
    <property type="project" value="InterPro"/>
</dbReference>
<gene>
    <name evidence="1" type="ORF">DJ019_01970</name>
</gene>
<dbReference type="OrthoDB" id="9813753at2"/>